<protein>
    <submittedName>
        <fullName evidence="2">Uncharacterized protein</fullName>
    </submittedName>
</protein>
<accession>A0A2P1JY78</accession>
<gene>
    <name evidence="2" type="primary">3</name>
    <name evidence="2" type="ORF">PBI_GRAVY_3</name>
</gene>
<evidence type="ECO:0000313" key="2">
    <source>
        <dbReference type="EMBL" id="AVO25244.1"/>
    </source>
</evidence>
<evidence type="ECO:0000313" key="3">
    <source>
        <dbReference type="Proteomes" id="UP000240261"/>
    </source>
</evidence>
<dbReference type="EMBL" id="MG962368">
    <property type="protein sequence ID" value="AVO25244.1"/>
    <property type="molecule type" value="Genomic_DNA"/>
</dbReference>
<sequence length="105" mass="11133">MADSVEILPEIVRVKIEVPTVSARVETPEVSANVEENKVPVVIVPGKPGPPGKDGSVVGGAVIDDGAPQDNRVWSSQQTHDQDLEVVDSLTPEIDLILLFNNALA</sequence>
<feature type="region of interest" description="Disordered" evidence="1">
    <location>
        <begin position="43"/>
        <end position="80"/>
    </location>
</feature>
<proteinExistence type="predicted"/>
<reference evidence="2 3" key="1">
    <citation type="submission" date="2018-02" db="EMBL/GenBank/DDBJ databases">
        <authorList>
            <person name="Aull H.G."/>
            <person name="Garlena R.A."/>
            <person name="Russell D.A."/>
            <person name="Pop W.H."/>
            <person name="Jacobs-Sera D."/>
            <person name="Hatfull G.F."/>
        </authorList>
    </citation>
    <scope>NUCLEOTIDE SEQUENCE [LARGE SCALE GENOMIC DNA]</scope>
</reference>
<name>A0A2P1JY78_9CAUD</name>
<organism evidence="2 3">
    <name type="scientific">Gordonia phage Gravy</name>
    <dbReference type="NCBI Taxonomy" id="2094133"/>
    <lineage>
        <taxon>Viruses</taxon>
        <taxon>Duplodnaviria</taxon>
        <taxon>Heunggongvirae</taxon>
        <taxon>Uroviricota</taxon>
        <taxon>Caudoviricetes</taxon>
        <taxon>Deejayvirinae</taxon>
        <taxon>Tanisvirus</taxon>
        <taxon>Tanisvirus tanis</taxon>
    </lineage>
</organism>
<dbReference type="Proteomes" id="UP000240261">
    <property type="component" value="Segment"/>
</dbReference>
<evidence type="ECO:0000256" key="1">
    <source>
        <dbReference type="SAM" id="MobiDB-lite"/>
    </source>
</evidence>